<protein>
    <recommendedName>
        <fullName evidence="6 15">ATP phosphoribosyltransferase</fullName>
        <shortName evidence="15">ATP-PRT</shortName>
        <shortName evidence="15">ATP-PRTase</shortName>
        <ecNumber evidence="5 15">2.4.2.17</ecNumber>
    </recommendedName>
</protein>
<comment type="caution">
    <text evidence="18">The sequence shown here is derived from an EMBL/GenBank/DDBJ whole genome shotgun (WGS) entry which is preliminary data.</text>
</comment>
<dbReference type="InterPro" id="IPR018198">
    <property type="entry name" value="ATP_PRibTrfase_CS"/>
</dbReference>
<evidence type="ECO:0000256" key="13">
    <source>
        <dbReference type="ARBA" id="ARBA00023102"/>
    </source>
</evidence>
<name>A0A917SQC1_9ACTN</name>
<comment type="subcellular location">
    <subcellularLocation>
        <location evidence="2 15">Cytoplasm</location>
    </subcellularLocation>
</comment>
<dbReference type="EC" id="2.4.2.17" evidence="5 15"/>
<comment type="function">
    <text evidence="14 15">Catalyzes the condensation of ATP and 5-phosphoribose 1-diphosphate to form N'-(5'-phosphoribosyl)-ATP (PR-ATP). Has a crucial role in the pathway because the rate of histidine biosynthesis seems to be controlled primarily by regulation of HisG enzymatic activity.</text>
</comment>
<dbReference type="Pfam" id="PF08029">
    <property type="entry name" value="HisG_C"/>
    <property type="match status" value="1"/>
</dbReference>
<accession>A0A917SQC1</accession>
<dbReference type="Gene3D" id="3.30.70.120">
    <property type="match status" value="1"/>
</dbReference>
<dbReference type="InterPro" id="IPR013115">
    <property type="entry name" value="HisG_C"/>
</dbReference>
<dbReference type="FunFam" id="3.30.70.120:FF:000003">
    <property type="entry name" value="ATP phosphoribosyltransferase"/>
    <property type="match status" value="1"/>
</dbReference>
<evidence type="ECO:0000256" key="11">
    <source>
        <dbReference type="ARBA" id="ARBA00022741"/>
    </source>
</evidence>
<dbReference type="InterPro" id="IPR001348">
    <property type="entry name" value="ATP_PRibTrfase_HisG"/>
</dbReference>
<evidence type="ECO:0000256" key="5">
    <source>
        <dbReference type="ARBA" id="ARBA00011946"/>
    </source>
</evidence>
<keyword evidence="9 15" id="KW-0328">Glycosyltransferase</keyword>
<evidence type="ECO:0000256" key="1">
    <source>
        <dbReference type="ARBA" id="ARBA00000915"/>
    </source>
</evidence>
<keyword evidence="19" id="KW-1185">Reference proteome</keyword>
<dbReference type="PROSITE" id="PS01316">
    <property type="entry name" value="ATP_P_PHORIBOSYLTR"/>
    <property type="match status" value="1"/>
</dbReference>
<evidence type="ECO:0000256" key="4">
    <source>
        <dbReference type="ARBA" id="ARBA00007955"/>
    </source>
</evidence>
<organism evidence="18 19">
    <name type="scientific">Nakamurella endophytica</name>
    <dbReference type="NCBI Taxonomy" id="1748367"/>
    <lineage>
        <taxon>Bacteria</taxon>
        <taxon>Bacillati</taxon>
        <taxon>Actinomycetota</taxon>
        <taxon>Actinomycetes</taxon>
        <taxon>Nakamurellales</taxon>
        <taxon>Nakamurellaceae</taxon>
        <taxon>Nakamurella</taxon>
    </lineage>
</organism>
<evidence type="ECO:0000256" key="8">
    <source>
        <dbReference type="ARBA" id="ARBA00022605"/>
    </source>
</evidence>
<comment type="activity regulation">
    <text evidence="15">Feedback inhibited by histidine.</text>
</comment>
<proteinExistence type="inferred from homology"/>
<evidence type="ECO:0000256" key="14">
    <source>
        <dbReference type="ARBA" id="ARBA00024861"/>
    </source>
</evidence>
<dbReference type="PANTHER" id="PTHR21403">
    <property type="entry name" value="ATP PHOSPHORIBOSYLTRANSFERASE ATP-PRTASE"/>
    <property type="match status" value="1"/>
</dbReference>
<evidence type="ECO:0000259" key="17">
    <source>
        <dbReference type="Pfam" id="PF08029"/>
    </source>
</evidence>
<keyword evidence="11 15" id="KW-0547">Nucleotide-binding</keyword>
<evidence type="ECO:0000313" key="18">
    <source>
        <dbReference type="EMBL" id="GGL91089.1"/>
    </source>
</evidence>
<dbReference type="GO" id="GO:0000287">
    <property type="term" value="F:magnesium ion binding"/>
    <property type="evidence" value="ECO:0007669"/>
    <property type="project" value="UniProtKB-UniRule"/>
</dbReference>
<evidence type="ECO:0000256" key="15">
    <source>
        <dbReference type="HAMAP-Rule" id="MF_00079"/>
    </source>
</evidence>
<dbReference type="Proteomes" id="UP000655208">
    <property type="component" value="Unassembled WGS sequence"/>
</dbReference>
<dbReference type="NCBIfam" id="TIGR00070">
    <property type="entry name" value="hisG"/>
    <property type="match status" value="1"/>
</dbReference>
<dbReference type="AlphaFoldDB" id="A0A917SQC1"/>
<dbReference type="PANTHER" id="PTHR21403:SF8">
    <property type="entry name" value="ATP PHOSPHORIBOSYLTRANSFERASE"/>
    <property type="match status" value="1"/>
</dbReference>
<evidence type="ECO:0000256" key="12">
    <source>
        <dbReference type="ARBA" id="ARBA00022840"/>
    </source>
</evidence>
<dbReference type="SUPFAM" id="SSF54913">
    <property type="entry name" value="GlnB-like"/>
    <property type="match status" value="1"/>
</dbReference>
<keyword evidence="15" id="KW-0460">Magnesium</keyword>
<feature type="domain" description="ATP phosphoribosyltransferase catalytic" evidence="16">
    <location>
        <begin position="90"/>
        <end position="243"/>
    </location>
</feature>
<dbReference type="Gene3D" id="3.40.190.10">
    <property type="entry name" value="Periplasmic binding protein-like II"/>
    <property type="match status" value="2"/>
</dbReference>
<reference evidence="18" key="1">
    <citation type="journal article" date="2014" name="Int. J. Syst. Evol. Microbiol.">
        <title>Complete genome sequence of Corynebacterium casei LMG S-19264T (=DSM 44701T), isolated from a smear-ripened cheese.</title>
        <authorList>
            <consortium name="US DOE Joint Genome Institute (JGI-PGF)"/>
            <person name="Walter F."/>
            <person name="Albersmeier A."/>
            <person name="Kalinowski J."/>
            <person name="Ruckert C."/>
        </authorList>
    </citation>
    <scope>NUCLEOTIDE SEQUENCE</scope>
    <source>
        <strain evidence="18">CGMCC 4.7308</strain>
    </source>
</reference>
<sequence>MRYRPLPPPAPDHLVPARILAGGTTTRPAQTAAAPIHEDPAMLRVAVPNKGTLSEPATAMLREAGYRQRTDARDLTVLDVANDVEFFFLRPKDIAIYVGSGELDLGITGRDLALDSGAPVTEQLGLGFGYSAFRYAAPEGSGTTVADLAGRRIATSYPNLVQVDLLRQGVTARIIRLDGAVEISIQLGVADAIADVVGSGRTLRQHALVPFGDVICRSEAVLLSREGADRTAAARQLTNRLQGVVFAQQYVMLDYDCPKSLLDQASRITPGLESPTVAPLADPGWVAVRAMVRRENANPVMDSLAELGAKAILASDIRSCRL</sequence>
<dbReference type="GO" id="GO:0005524">
    <property type="term" value="F:ATP binding"/>
    <property type="evidence" value="ECO:0007669"/>
    <property type="project" value="UniProtKB-KW"/>
</dbReference>
<keyword evidence="13 15" id="KW-0368">Histidine biosynthesis</keyword>
<dbReference type="InterPro" id="IPR020621">
    <property type="entry name" value="ATP-PRT_HisG_long"/>
</dbReference>
<reference evidence="18" key="2">
    <citation type="submission" date="2020-09" db="EMBL/GenBank/DDBJ databases">
        <authorList>
            <person name="Sun Q."/>
            <person name="Zhou Y."/>
        </authorList>
    </citation>
    <scope>NUCLEOTIDE SEQUENCE</scope>
    <source>
        <strain evidence="18">CGMCC 4.7308</strain>
    </source>
</reference>
<dbReference type="SUPFAM" id="SSF53850">
    <property type="entry name" value="Periplasmic binding protein-like II"/>
    <property type="match status" value="1"/>
</dbReference>
<dbReference type="GO" id="GO:0005737">
    <property type="term" value="C:cytoplasm"/>
    <property type="evidence" value="ECO:0007669"/>
    <property type="project" value="UniProtKB-SubCell"/>
</dbReference>
<keyword evidence="10 15" id="KW-0808">Transferase</keyword>
<evidence type="ECO:0000256" key="10">
    <source>
        <dbReference type="ARBA" id="ARBA00022679"/>
    </source>
</evidence>
<evidence type="ECO:0000256" key="2">
    <source>
        <dbReference type="ARBA" id="ARBA00004496"/>
    </source>
</evidence>
<keyword evidence="15" id="KW-0479">Metal-binding</keyword>
<dbReference type="Pfam" id="PF01634">
    <property type="entry name" value="HisG"/>
    <property type="match status" value="1"/>
</dbReference>
<evidence type="ECO:0000256" key="9">
    <source>
        <dbReference type="ARBA" id="ARBA00022676"/>
    </source>
</evidence>
<evidence type="ECO:0000256" key="7">
    <source>
        <dbReference type="ARBA" id="ARBA00022490"/>
    </source>
</evidence>
<keyword evidence="12 15" id="KW-0067">ATP-binding</keyword>
<dbReference type="InterPro" id="IPR011322">
    <property type="entry name" value="N-reg_PII-like_a/b"/>
</dbReference>
<comment type="pathway">
    <text evidence="3 15">Amino-acid biosynthesis; L-histidine biosynthesis; L-histidine from 5-phospho-alpha-D-ribose 1-diphosphate: step 1/9.</text>
</comment>
<evidence type="ECO:0000259" key="16">
    <source>
        <dbReference type="Pfam" id="PF01634"/>
    </source>
</evidence>
<comment type="cofactor">
    <cofactor evidence="15">
        <name>Mg(2+)</name>
        <dbReference type="ChEBI" id="CHEBI:18420"/>
    </cofactor>
</comment>
<dbReference type="EMBL" id="BMNA01000002">
    <property type="protein sequence ID" value="GGL91089.1"/>
    <property type="molecule type" value="Genomic_DNA"/>
</dbReference>
<keyword evidence="7 15" id="KW-0963">Cytoplasm</keyword>
<gene>
    <name evidence="15 18" type="primary">hisG</name>
    <name evidence="18" type="ORF">GCM10011594_08450</name>
</gene>
<comment type="similarity">
    <text evidence="4 15">Belongs to the ATP phosphoribosyltransferase family. Long subfamily.</text>
</comment>
<dbReference type="GO" id="GO:0000105">
    <property type="term" value="P:L-histidine biosynthetic process"/>
    <property type="evidence" value="ECO:0007669"/>
    <property type="project" value="UniProtKB-UniRule"/>
</dbReference>
<evidence type="ECO:0000256" key="3">
    <source>
        <dbReference type="ARBA" id="ARBA00004667"/>
    </source>
</evidence>
<comment type="catalytic activity">
    <reaction evidence="1 15">
        <text>1-(5-phospho-beta-D-ribosyl)-ATP + diphosphate = 5-phospho-alpha-D-ribose 1-diphosphate + ATP</text>
        <dbReference type="Rhea" id="RHEA:18473"/>
        <dbReference type="ChEBI" id="CHEBI:30616"/>
        <dbReference type="ChEBI" id="CHEBI:33019"/>
        <dbReference type="ChEBI" id="CHEBI:58017"/>
        <dbReference type="ChEBI" id="CHEBI:73183"/>
        <dbReference type="EC" id="2.4.2.17"/>
    </reaction>
</comment>
<keyword evidence="8 15" id="KW-0028">Amino-acid biosynthesis</keyword>
<dbReference type="InterPro" id="IPR013820">
    <property type="entry name" value="ATP_PRibTrfase_cat"/>
</dbReference>
<dbReference type="InterPro" id="IPR015867">
    <property type="entry name" value="N-reg_PII/ATP_PRibTrfase_C"/>
</dbReference>
<dbReference type="NCBIfam" id="TIGR03455">
    <property type="entry name" value="HisG_C-term"/>
    <property type="match status" value="1"/>
</dbReference>
<dbReference type="CDD" id="cd13591">
    <property type="entry name" value="PBP2_HisGL1"/>
    <property type="match status" value="1"/>
</dbReference>
<evidence type="ECO:0000256" key="6">
    <source>
        <dbReference type="ARBA" id="ARBA00020998"/>
    </source>
</evidence>
<feature type="domain" description="Histidine biosynthesis HisG C-terminal" evidence="17">
    <location>
        <begin position="247"/>
        <end position="318"/>
    </location>
</feature>
<evidence type="ECO:0000313" key="19">
    <source>
        <dbReference type="Proteomes" id="UP000655208"/>
    </source>
</evidence>
<dbReference type="GO" id="GO:0003879">
    <property type="term" value="F:ATP phosphoribosyltransferase activity"/>
    <property type="evidence" value="ECO:0007669"/>
    <property type="project" value="UniProtKB-UniRule"/>
</dbReference>
<dbReference type="HAMAP" id="MF_00079">
    <property type="entry name" value="HisG_Long"/>
    <property type="match status" value="1"/>
</dbReference>